<dbReference type="Proteomes" id="UP001162162">
    <property type="component" value="Unassembled WGS sequence"/>
</dbReference>
<organism evidence="1 2">
    <name type="scientific">Aromia moschata</name>
    <dbReference type="NCBI Taxonomy" id="1265417"/>
    <lineage>
        <taxon>Eukaryota</taxon>
        <taxon>Metazoa</taxon>
        <taxon>Ecdysozoa</taxon>
        <taxon>Arthropoda</taxon>
        <taxon>Hexapoda</taxon>
        <taxon>Insecta</taxon>
        <taxon>Pterygota</taxon>
        <taxon>Neoptera</taxon>
        <taxon>Endopterygota</taxon>
        <taxon>Coleoptera</taxon>
        <taxon>Polyphaga</taxon>
        <taxon>Cucujiformia</taxon>
        <taxon>Chrysomeloidea</taxon>
        <taxon>Cerambycidae</taxon>
        <taxon>Cerambycinae</taxon>
        <taxon>Callichromatini</taxon>
        <taxon>Aromia</taxon>
    </lineage>
</organism>
<proteinExistence type="predicted"/>
<evidence type="ECO:0000313" key="2">
    <source>
        <dbReference type="Proteomes" id="UP001162162"/>
    </source>
</evidence>
<evidence type="ECO:0008006" key="3">
    <source>
        <dbReference type="Google" id="ProtNLM"/>
    </source>
</evidence>
<sequence length="153" mass="17509">MFILHTFCILYYLQVFEWFKRFKEGRETTEYDPRPGRPSTSKTDENIEKIALNLVSMETVRACSLSSQKNLIALIDETLESQSTSSSNSTLKANDLAKEINVLEALHLANEAWNNVSDVTIRNCFRHGGFDKTDEQLEKEEDSCPIETPEDLL</sequence>
<comment type="caution">
    <text evidence="1">The sequence shown here is derived from an EMBL/GenBank/DDBJ whole genome shotgun (WGS) entry which is preliminary data.</text>
</comment>
<name>A0AAV8YBG5_9CUCU</name>
<gene>
    <name evidence="1" type="ORF">NQ318_007942</name>
</gene>
<dbReference type="EMBL" id="JAPWTK010000136">
    <property type="protein sequence ID" value="KAJ8948419.1"/>
    <property type="molecule type" value="Genomic_DNA"/>
</dbReference>
<evidence type="ECO:0000313" key="1">
    <source>
        <dbReference type="EMBL" id="KAJ8948419.1"/>
    </source>
</evidence>
<protein>
    <recommendedName>
        <fullName evidence="3">DDE-1 domain-containing protein</fullName>
    </recommendedName>
</protein>
<accession>A0AAV8YBG5</accession>
<reference evidence="1" key="1">
    <citation type="journal article" date="2023" name="Insect Mol. Biol.">
        <title>Genome sequencing provides insights into the evolution of gene families encoding plant cell wall-degrading enzymes in longhorned beetles.</title>
        <authorList>
            <person name="Shin N.R."/>
            <person name="Okamura Y."/>
            <person name="Kirsch R."/>
            <person name="Pauchet Y."/>
        </authorList>
    </citation>
    <scope>NUCLEOTIDE SEQUENCE</scope>
    <source>
        <strain evidence="1">AMC_N1</strain>
    </source>
</reference>
<dbReference type="AlphaFoldDB" id="A0AAV8YBG5"/>
<keyword evidence="2" id="KW-1185">Reference proteome</keyword>